<sequence length="74" mass="8691">MSWKTHRHRGGVSVRYLILRNACQVFYRYKSAPYNMADQFFARAKQLLAKPSKKLLSQQANELVFVLSFSSLFF</sequence>
<name>A0ABX3K9I3_9GAMM</name>
<dbReference type="EMBL" id="MUFB01000012">
    <property type="protein sequence ID" value="OOE85597.1"/>
    <property type="molecule type" value="Genomic_DNA"/>
</dbReference>
<evidence type="ECO:0000313" key="2">
    <source>
        <dbReference type="Proteomes" id="UP000189410"/>
    </source>
</evidence>
<accession>A0ABX3K9I3</accession>
<protein>
    <recommendedName>
        <fullName evidence="3">Transposase</fullName>
    </recommendedName>
</protein>
<evidence type="ECO:0008006" key="3">
    <source>
        <dbReference type="Google" id="ProtNLM"/>
    </source>
</evidence>
<gene>
    <name evidence="1" type="ORF">BZG73_08200</name>
</gene>
<reference evidence="1 2" key="1">
    <citation type="journal article" date="2017" name="Genome Announc.">
        <title>Draft Genome Sequences of Salinivibrio proteolyticus, Salinivibrio sharmensis, Salinivibrio siamensis, Salinivibrio costicola subsp. alcaliphilus, Salinivibrio costicola subsp. vallismortis, and 29 New Isolates Belonging to the Genus Salinivibrio.</title>
        <authorList>
            <person name="Lopez-Hermoso C."/>
            <person name="de la Haba R.R."/>
            <person name="Sanchez-Porro C."/>
            <person name="Bayliss S.C."/>
            <person name="Feil E.J."/>
            <person name="Ventosa A."/>
        </authorList>
    </citation>
    <scope>NUCLEOTIDE SEQUENCE [LARGE SCALE GENOMIC DNA]</scope>
    <source>
        <strain evidence="1 2">JCM 14472</strain>
    </source>
</reference>
<evidence type="ECO:0000313" key="1">
    <source>
        <dbReference type="EMBL" id="OOE85597.1"/>
    </source>
</evidence>
<proteinExistence type="predicted"/>
<comment type="caution">
    <text evidence="1">The sequence shown here is derived from an EMBL/GenBank/DDBJ whole genome shotgun (WGS) entry which is preliminary data.</text>
</comment>
<dbReference type="Proteomes" id="UP000189410">
    <property type="component" value="Unassembled WGS sequence"/>
</dbReference>
<organism evidence="1 2">
    <name type="scientific">Salinivibrio siamensis</name>
    <dbReference type="NCBI Taxonomy" id="414286"/>
    <lineage>
        <taxon>Bacteria</taxon>
        <taxon>Pseudomonadati</taxon>
        <taxon>Pseudomonadota</taxon>
        <taxon>Gammaproteobacteria</taxon>
        <taxon>Vibrionales</taxon>
        <taxon>Vibrionaceae</taxon>
        <taxon>Salinivibrio</taxon>
    </lineage>
</organism>
<keyword evidence="2" id="KW-1185">Reference proteome</keyword>